<dbReference type="Pfam" id="PF04434">
    <property type="entry name" value="SWIM"/>
    <property type="match status" value="1"/>
</dbReference>
<dbReference type="KEGG" id="apre:CNX65_09410"/>
<keyword evidence="1" id="KW-0479">Metal-binding</keyword>
<dbReference type="Proteomes" id="UP000218505">
    <property type="component" value="Chromosome"/>
</dbReference>
<dbReference type="EMBL" id="CP023445">
    <property type="protein sequence ID" value="ATE53484.1"/>
    <property type="molecule type" value="Genomic_DNA"/>
</dbReference>
<proteinExistence type="predicted"/>
<name>A0A290Z3C2_9PSEU</name>
<gene>
    <name evidence="3" type="ORF">CNX65_09410</name>
</gene>
<evidence type="ECO:0000259" key="2">
    <source>
        <dbReference type="PROSITE" id="PS50966"/>
    </source>
</evidence>
<dbReference type="AlphaFoldDB" id="A0A290Z3C2"/>
<organism evidence="3 4">
    <name type="scientific">Actinosynnema pretiosum</name>
    <dbReference type="NCBI Taxonomy" id="42197"/>
    <lineage>
        <taxon>Bacteria</taxon>
        <taxon>Bacillati</taxon>
        <taxon>Actinomycetota</taxon>
        <taxon>Actinomycetes</taxon>
        <taxon>Pseudonocardiales</taxon>
        <taxon>Pseudonocardiaceae</taxon>
        <taxon>Actinosynnema</taxon>
    </lineage>
</organism>
<keyword evidence="4" id="KW-1185">Reference proteome</keyword>
<dbReference type="RefSeq" id="WP_096492426.1">
    <property type="nucleotide sequence ID" value="NZ_CP023445.1"/>
</dbReference>
<feature type="domain" description="SWIM-type" evidence="2">
    <location>
        <begin position="54"/>
        <end position="88"/>
    </location>
</feature>
<accession>A0A290Z3C2</accession>
<dbReference type="PROSITE" id="PS50966">
    <property type="entry name" value="ZF_SWIM"/>
    <property type="match status" value="1"/>
</dbReference>
<keyword evidence="1" id="KW-0863">Zinc-finger</keyword>
<keyword evidence="1" id="KW-0862">Zinc</keyword>
<dbReference type="GO" id="GO:0008270">
    <property type="term" value="F:zinc ion binding"/>
    <property type="evidence" value="ECO:0007669"/>
    <property type="project" value="UniProtKB-KW"/>
</dbReference>
<evidence type="ECO:0000313" key="3">
    <source>
        <dbReference type="EMBL" id="ATE53484.1"/>
    </source>
</evidence>
<evidence type="ECO:0000313" key="4">
    <source>
        <dbReference type="Proteomes" id="UP000218505"/>
    </source>
</evidence>
<sequence length="638" mass="65493">MRRADLLALTSEALVDLANRGLVKRATREVEAGAGPVLGVADDGAVTGVFPDGVTAVLPPGVGLDAASCSCGARGACRHRIAVVLAYQREHGGAEEEVRAPWSPGSVPDAELVAAFGERAVAAARRVLRSGVPVVLRRAGAGDPVAVAELPSATVRFLVPGELGYASTDAAALRRDQLVALAVLAFREADERGFADPVVRFDAGGSAGPGGGSGDGPDPLAEALELTGQLLREGAVHTGPVLDAALERSRRDLTAAGMHWPAAAVGELAEQLAAYRARGARHRVERVAELVAEVRARARATGPRSTVLGFDEAAETPMRRVRLTSLGCRVTGTSEDRTAEVFFADGDGVLVLRHRWQLGADERPTGHDLAGRRLSGTTLGALAAANVVSESAVRSPSRVVRLTASRVARTSVTPLGSAWTGLRAPVLVRDLAAAGAELAALAPRVVRARVEAEHVRVVEVAAVRSIGYDPGAQRLEAVVADAAGTTALVRATYRSTTPTALDALAGALAAGATHVSGALSRTGGRLVITPFAVLTPDGPVVPDLAGGEVGGLVGEVLAGPDVLAEVLESALSLCAEAAHRGLEHLAATMPGRLAAAEAELRRAGLAKAAELLSAFAAAPGEESWLAAYLRLLVTAEFR</sequence>
<evidence type="ECO:0000256" key="1">
    <source>
        <dbReference type="PROSITE-ProRule" id="PRU00325"/>
    </source>
</evidence>
<protein>
    <recommendedName>
        <fullName evidence="2">SWIM-type domain-containing protein</fullName>
    </recommendedName>
</protein>
<reference evidence="3" key="1">
    <citation type="submission" date="2017-09" db="EMBL/GenBank/DDBJ databases">
        <title>Complete Genome Sequence of ansamitocin-producing Bacterium Actinosynnema pretiosum X47.</title>
        <authorList>
            <person name="Cao G."/>
            <person name="Zong G."/>
            <person name="Zhong C."/>
            <person name="Fu J."/>
        </authorList>
    </citation>
    <scope>NUCLEOTIDE SEQUENCE [LARGE SCALE GENOMIC DNA]</scope>
    <source>
        <strain evidence="3">X47</strain>
    </source>
</reference>
<dbReference type="InterPro" id="IPR007527">
    <property type="entry name" value="Znf_SWIM"/>
</dbReference>